<dbReference type="Gene3D" id="3.40.720.10">
    <property type="entry name" value="Alkaline Phosphatase, subunit A"/>
    <property type="match status" value="3"/>
</dbReference>
<dbReference type="PANTHER" id="PTHR10151">
    <property type="entry name" value="ECTONUCLEOTIDE PYROPHOSPHATASE/PHOSPHODIESTERASE"/>
    <property type="match status" value="1"/>
</dbReference>
<name>A0A1M7SML3_9FIRM</name>
<keyword evidence="2" id="KW-1185">Reference proteome</keyword>
<dbReference type="InterPro" id="IPR017850">
    <property type="entry name" value="Alkaline_phosphatase_core_sf"/>
</dbReference>
<evidence type="ECO:0000313" key="1">
    <source>
        <dbReference type="EMBL" id="SHN59717.1"/>
    </source>
</evidence>
<dbReference type="AlphaFoldDB" id="A0A1M7SML3"/>
<dbReference type="EMBL" id="FRDN01000004">
    <property type="protein sequence ID" value="SHN59717.1"/>
    <property type="molecule type" value="Genomic_DNA"/>
</dbReference>
<dbReference type="InterPro" id="IPR002591">
    <property type="entry name" value="Phosphodiest/P_Trfase"/>
</dbReference>
<reference evidence="2" key="1">
    <citation type="submission" date="2016-12" db="EMBL/GenBank/DDBJ databases">
        <authorList>
            <person name="Varghese N."/>
            <person name="Submissions S."/>
        </authorList>
    </citation>
    <scope>NUCLEOTIDE SEQUENCE [LARGE SCALE GENOMIC DNA]</scope>
    <source>
        <strain evidence="2">DSM 11544</strain>
    </source>
</reference>
<organism evidence="1 2">
    <name type="scientific">Desulfitobacterium chlororespirans DSM 11544</name>
    <dbReference type="NCBI Taxonomy" id="1121395"/>
    <lineage>
        <taxon>Bacteria</taxon>
        <taxon>Bacillati</taxon>
        <taxon>Bacillota</taxon>
        <taxon>Clostridia</taxon>
        <taxon>Eubacteriales</taxon>
        <taxon>Desulfitobacteriaceae</taxon>
        <taxon>Desulfitobacterium</taxon>
    </lineage>
</organism>
<dbReference type="RefSeq" id="WP_072771626.1">
    <property type="nucleotide sequence ID" value="NZ_FRDN01000004.1"/>
</dbReference>
<dbReference type="Pfam" id="PF01663">
    <property type="entry name" value="Phosphodiest"/>
    <property type="match status" value="2"/>
</dbReference>
<protein>
    <submittedName>
        <fullName evidence="1">Type I phosphodiesterase / nucleotide pyrophosphatase</fullName>
    </submittedName>
</protein>
<dbReference type="SUPFAM" id="SSF53649">
    <property type="entry name" value="Alkaline phosphatase-like"/>
    <property type="match status" value="1"/>
</dbReference>
<dbReference type="Proteomes" id="UP000184010">
    <property type="component" value="Unassembled WGS sequence"/>
</dbReference>
<dbReference type="GO" id="GO:0016787">
    <property type="term" value="F:hydrolase activity"/>
    <property type="evidence" value="ECO:0007669"/>
    <property type="project" value="UniProtKB-ARBA"/>
</dbReference>
<gene>
    <name evidence="1" type="ORF">SAMN02745215_01089</name>
</gene>
<evidence type="ECO:0000313" key="2">
    <source>
        <dbReference type="Proteomes" id="UP000184010"/>
    </source>
</evidence>
<proteinExistence type="predicted"/>
<sequence length="695" mass="77166">MNSKKVIVLGIDGMDPKMTKRLVDEGKLPHLKKMIELGSARKDLVMLGAQPTITPPMWTTLSTGAYPMTHGVTCYWNSHPSDIGKIVNNFNSAQVKAEQIWECTVKADKKTLVWTWPCSWPPISDSDNLHIVGGLVPLGPNAGVSVVEDEHITYASAECKEIRNRLHVESKGGAGCVMTEDMKESNAAFAPQSRSDLLKSMTEVSVGDGDWQETAREAASGKTPDAWLLLDHLEGEENGETDRPCFNFDSPIKEPKNWGHELPDGAKEFTVIVSKGLKRYPALLLKNEGGEYNEVEIYGSKKDEKPFVAIKEGEFYPLVITDVITGEEKVETTRHFAILRIDHEGKFVTISAGSALDIETGRKDFNWSPQSLYQQTIEIAGLVPCAVALGGGYPEMISRRSLPSWDVFNKWQAKALLGLIEANEYEAVFTHNHACDHIGHPCWRWAKTRAKYGYNDEKVYQGFLEEIYCQVDEYIGEFLPLIDKGWAIIVTSDHGLLCSEEDELPFLGEGFVMNIGVLRDLGYTVMKKDANGNDIRGIDWTKTKAVAPRGNHIYINLKGRNPYGSVEPADKYELERKIIDDLYSYRLDGKRIVNIALRNKDAAVLGMSGPECGDIIYFLEEGFNRLHGDALSTTEGYFGTSVSPIFIAAGAGIKKGCETERVIREVDVAPTVATLMNIDMPAQCEGAPVYQILEK</sequence>
<dbReference type="STRING" id="1121395.SAMN02745215_01089"/>
<dbReference type="PANTHER" id="PTHR10151:SF120">
    <property type="entry name" value="BIS(5'-ADENOSYL)-TRIPHOSPHATASE"/>
    <property type="match status" value="1"/>
</dbReference>
<accession>A0A1M7SML3</accession>